<dbReference type="Proteomes" id="UP000681722">
    <property type="component" value="Unassembled WGS sequence"/>
</dbReference>
<accession>A0A814UAD7</accession>
<feature type="region of interest" description="Disordered" evidence="1">
    <location>
        <begin position="1"/>
        <end position="40"/>
    </location>
</feature>
<evidence type="ECO:0000313" key="3">
    <source>
        <dbReference type="EMBL" id="CAF3937788.1"/>
    </source>
</evidence>
<name>A0A814UAD7_9BILA</name>
<gene>
    <name evidence="2" type="ORF">GPM918_LOCUS22334</name>
    <name evidence="3" type="ORF">SRO942_LOCUS22331</name>
</gene>
<dbReference type="EMBL" id="CAJOBC010007614">
    <property type="protein sequence ID" value="CAF3937788.1"/>
    <property type="molecule type" value="Genomic_DNA"/>
</dbReference>
<evidence type="ECO:0000256" key="1">
    <source>
        <dbReference type="SAM" id="MobiDB-lite"/>
    </source>
</evidence>
<dbReference type="AlphaFoldDB" id="A0A814UAD7"/>
<dbReference type="EMBL" id="CAJNOQ010007615">
    <property type="protein sequence ID" value="CAF1173950.1"/>
    <property type="molecule type" value="Genomic_DNA"/>
</dbReference>
<reference evidence="2" key="1">
    <citation type="submission" date="2021-02" db="EMBL/GenBank/DDBJ databases">
        <authorList>
            <person name="Nowell W R."/>
        </authorList>
    </citation>
    <scope>NUCLEOTIDE SEQUENCE</scope>
</reference>
<evidence type="ECO:0000313" key="4">
    <source>
        <dbReference type="Proteomes" id="UP000663829"/>
    </source>
</evidence>
<evidence type="ECO:0000313" key="2">
    <source>
        <dbReference type="EMBL" id="CAF1173950.1"/>
    </source>
</evidence>
<organism evidence="2 4">
    <name type="scientific">Didymodactylos carnosus</name>
    <dbReference type="NCBI Taxonomy" id="1234261"/>
    <lineage>
        <taxon>Eukaryota</taxon>
        <taxon>Metazoa</taxon>
        <taxon>Spiralia</taxon>
        <taxon>Gnathifera</taxon>
        <taxon>Rotifera</taxon>
        <taxon>Eurotatoria</taxon>
        <taxon>Bdelloidea</taxon>
        <taxon>Philodinida</taxon>
        <taxon>Philodinidae</taxon>
        <taxon>Didymodactylos</taxon>
    </lineage>
</organism>
<keyword evidence="4" id="KW-1185">Reference proteome</keyword>
<comment type="caution">
    <text evidence="2">The sequence shown here is derived from an EMBL/GenBank/DDBJ whole genome shotgun (WGS) entry which is preliminary data.</text>
</comment>
<sequence length="303" mass="34192">MPEHLKRKASDGSAKDADDKNPSVSSKQSEIDEDNDFIETSANKTLQAVQEHHSTQQVSTSADMVIQNVIDDDGIDLKAIGKCPNKKKKASKENDSVSVGQADDDNVTITIYFLAEYTFISSAKEADIMDDNNYLYIMFYCNPQFHLQDDLFVDDGKTHSDIFKRHCAVVIALWQRVTSSRGKSVKDTHIPMYNVMFSPLMLEFIYNSRKKFTAHQLLPANIAKQYCLLHGLKLVERGHGSFAATFLSKAVNQLRATIEKYETAIVKNFSVFGGGTAAHDIFLNHEEYLYGLKYKRTKTKLAR</sequence>
<proteinExistence type="predicted"/>
<feature type="compositionally biased region" description="Basic and acidic residues" evidence="1">
    <location>
        <begin position="1"/>
        <end position="21"/>
    </location>
</feature>
<protein>
    <submittedName>
        <fullName evidence="2">Uncharacterized protein</fullName>
    </submittedName>
</protein>
<dbReference type="Proteomes" id="UP000663829">
    <property type="component" value="Unassembled WGS sequence"/>
</dbReference>